<reference evidence="10" key="1">
    <citation type="submission" date="2025-08" db="UniProtKB">
        <authorList>
            <consortium name="RefSeq"/>
        </authorList>
    </citation>
    <scope>IDENTIFICATION</scope>
</reference>
<feature type="transmembrane region" description="Helical" evidence="7">
    <location>
        <begin position="462"/>
        <end position="484"/>
    </location>
</feature>
<keyword evidence="7" id="KW-1133">Transmembrane helix</keyword>
<comment type="similarity">
    <text evidence="1">Belongs to the 1-acyl-sn-glycerol-3-phosphate acyltransferase family.</text>
</comment>
<gene>
    <name evidence="10" type="primary">LCLAT1</name>
</gene>
<keyword evidence="7" id="KW-0812">Transmembrane</keyword>
<feature type="transmembrane region" description="Helical" evidence="7">
    <location>
        <begin position="74"/>
        <end position="94"/>
    </location>
</feature>
<organism evidence="9 10">
    <name type="scientific">Balaenoptera acutorostrata</name>
    <name type="common">Common minke whale</name>
    <name type="synonym">Balaena rostrata</name>
    <dbReference type="NCBI Taxonomy" id="9767"/>
    <lineage>
        <taxon>Eukaryota</taxon>
        <taxon>Metazoa</taxon>
        <taxon>Chordata</taxon>
        <taxon>Craniata</taxon>
        <taxon>Vertebrata</taxon>
        <taxon>Euteleostomi</taxon>
        <taxon>Mammalia</taxon>
        <taxon>Eutheria</taxon>
        <taxon>Laurasiatheria</taxon>
        <taxon>Artiodactyla</taxon>
        <taxon>Whippomorpha</taxon>
        <taxon>Cetacea</taxon>
        <taxon>Mysticeti</taxon>
        <taxon>Balaenopteridae</taxon>
        <taxon>Balaenoptera</taxon>
    </lineage>
</organism>
<evidence type="ECO:0000256" key="3">
    <source>
        <dbReference type="ARBA" id="ARBA00022679"/>
    </source>
</evidence>
<evidence type="ECO:0000256" key="6">
    <source>
        <dbReference type="ARBA" id="ARBA00023315"/>
    </source>
</evidence>
<dbReference type="InterPro" id="IPR032098">
    <property type="entry name" value="Acyltransf_C"/>
</dbReference>
<feature type="transmembrane region" description="Helical" evidence="7">
    <location>
        <begin position="437"/>
        <end position="456"/>
    </location>
</feature>
<keyword evidence="3" id="KW-0808">Transferase</keyword>
<keyword evidence="7" id="KW-0472">Membrane</keyword>
<evidence type="ECO:0000259" key="8">
    <source>
        <dbReference type="SMART" id="SM00563"/>
    </source>
</evidence>
<keyword evidence="6 10" id="KW-0012">Acyltransferase</keyword>
<evidence type="ECO:0000256" key="4">
    <source>
        <dbReference type="ARBA" id="ARBA00023209"/>
    </source>
</evidence>
<dbReference type="CDD" id="cd07990">
    <property type="entry name" value="LPLAT_LCLAT1-like"/>
    <property type="match status" value="1"/>
</dbReference>
<keyword evidence="2" id="KW-0444">Lipid biosynthesis</keyword>
<dbReference type="Proteomes" id="UP001652580">
    <property type="component" value="Chromosome 12"/>
</dbReference>
<accession>A0ABM3UHJ2</accession>
<feature type="domain" description="Phospholipid/glycerol acyltransferase" evidence="8">
    <location>
        <begin position="147"/>
        <end position="269"/>
    </location>
</feature>
<dbReference type="SUPFAM" id="SSF69593">
    <property type="entry name" value="Glycerol-3-phosphate (1)-acyltransferase"/>
    <property type="match status" value="1"/>
</dbReference>
<dbReference type="Pfam" id="PF16076">
    <property type="entry name" value="Acyltransf_C"/>
    <property type="match status" value="1"/>
</dbReference>
<keyword evidence="4" id="KW-0594">Phospholipid biosynthesis</keyword>
<evidence type="ECO:0000256" key="7">
    <source>
        <dbReference type="SAM" id="Phobius"/>
    </source>
</evidence>
<dbReference type="GO" id="GO:0016746">
    <property type="term" value="F:acyltransferase activity"/>
    <property type="evidence" value="ECO:0007669"/>
    <property type="project" value="UniProtKB-KW"/>
</dbReference>
<evidence type="ECO:0000313" key="10">
    <source>
        <dbReference type="RefSeq" id="XP_057413810.1"/>
    </source>
</evidence>
<proteinExistence type="inferred from homology"/>
<protein>
    <submittedName>
        <fullName evidence="10">Lysocardiolipin acyltransferase 1 isoform X1</fullName>
    </submittedName>
</protein>
<dbReference type="RefSeq" id="XP_057413810.1">
    <property type="nucleotide sequence ID" value="XM_057557827.1"/>
</dbReference>
<dbReference type="SMART" id="SM00563">
    <property type="entry name" value="PlsC"/>
    <property type="match status" value="1"/>
</dbReference>
<keyword evidence="5" id="KW-1208">Phospholipid metabolism</keyword>
<name>A0ABM3UHJ2_BALAC</name>
<dbReference type="InterPro" id="IPR002123">
    <property type="entry name" value="Plipid/glycerol_acylTrfase"/>
</dbReference>
<dbReference type="GeneID" id="103002970"/>
<keyword evidence="4" id="KW-0443">Lipid metabolism</keyword>
<feature type="transmembrane region" description="Helical" evidence="7">
    <location>
        <begin position="114"/>
        <end position="136"/>
    </location>
</feature>
<dbReference type="Pfam" id="PF01553">
    <property type="entry name" value="Acyltransferase"/>
    <property type="match status" value="1"/>
</dbReference>
<evidence type="ECO:0000256" key="1">
    <source>
        <dbReference type="ARBA" id="ARBA00008655"/>
    </source>
</evidence>
<dbReference type="PANTHER" id="PTHR10983:SF16">
    <property type="entry name" value="LYSOCARDIOLIPIN ACYLTRANSFERASE 1"/>
    <property type="match status" value="1"/>
</dbReference>
<dbReference type="PANTHER" id="PTHR10983">
    <property type="entry name" value="1-ACYLGLYCEROL-3-PHOSPHATE ACYLTRANSFERASE-RELATED"/>
    <property type="match status" value="1"/>
</dbReference>
<evidence type="ECO:0000313" key="9">
    <source>
        <dbReference type="Proteomes" id="UP001652580"/>
    </source>
</evidence>
<keyword evidence="9" id="KW-1185">Reference proteome</keyword>
<sequence length="504" mass="58916">MLKKELGLPRTNLGKLNHRAPKNEAKTSPVDFHLHFMGQTALHVAATVRKLGNGELCLYLYTGKGTRIMVSWRGIYFILTLFWGSFFGSIFMLGPFLPLMFINPSWYRWINNRLVATWLTLPVALLETMFGVKVIITGDAFVPGERSVIIMNHRTRMDWMFLWNCLMRYSYLRLEKICLKATLKSVPGFGWAMQAAAYIFIHRKWKDDKSHFEDMIDYFCDIHEPLQLLIFPEGTDLTENSTARSNEFAEKNGLQKYEYVLHPRTTGFTFVVDRLREGSSHVCPCISQPRWIPAKRPMGSLDITPLLTSMELSSRQGGESKKILLRFMSKSVLPMFSCKNLDAVHDITVAYPHNIPQTERHLLLGDFPKEIHFHVHRYPVDTLPTSQEDLQLWCRKRWEEKEERLHSFYQGKKNFYFTGQTVIPPCKSELRVLVVKLLSILYWTLFSPAMCLLIYLYSLVRWYFIIIIVIFVLQERIFGGLEIIELACYRFLHRQPHLNAKKKE</sequence>
<evidence type="ECO:0000256" key="2">
    <source>
        <dbReference type="ARBA" id="ARBA00022516"/>
    </source>
</evidence>
<evidence type="ECO:0000256" key="5">
    <source>
        <dbReference type="ARBA" id="ARBA00023264"/>
    </source>
</evidence>